<protein>
    <submittedName>
        <fullName evidence="1">Uncharacterized protein</fullName>
    </submittedName>
</protein>
<dbReference type="EMBL" id="CM044705">
    <property type="protein sequence ID" value="KAI5662663.1"/>
    <property type="molecule type" value="Genomic_DNA"/>
</dbReference>
<accession>A0ACC0AT85</accession>
<name>A0ACC0AT85_CATRO</name>
<dbReference type="Proteomes" id="UP001060085">
    <property type="component" value="Linkage Group LG05"/>
</dbReference>
<organism evidence="1 2">
    <name type="scientific">Catharanthus roseus</name>
    <name type="common">Madagascar periwinkle</name>
    <name type="synonym">Vinca rosea</name>
    <dbReference type="NCBI Taxonomy" id="4058"/>
    <lineage>
        <taxon>Eukaryota</taxon>
        <taxon>Viridiplantae</taxon>
        <taxon>Streptophyta</taxon>
        <taxon>Embryophyta</taxon>
        <taxon>Tracheophyta</taxon>
        <taxon>Spermatophyta</taxon>
        <taxon>Magnoliopsida</taxon>
        <taxon>eudicotyledons</taxon>
        <taxon>Gunneridae</taxon>
        <taxon>Pentapetalae</taxon>
        <taxon>asterids</taxon>
        <taxon>lamiids</taxon>
        <taxon>Gentianales</taxon>
        <taxon>Apocynaceae</taxon>
        <taxon>Rauvolfioideae</taxon>
        <taxon>Vinceae</taxon>
        <taxon>Catharanthinae</taxon>
        <taxon>Catharanthus</taxon>
    </lineage>
</organism>
<reference evidence="2" key="1">
    <citation type="journal article" date="2023" name="Nat. Plants">
        <title>Single-cell RNA sequencing provides a high-resolution roadmap for understanding the multicellular compartmentation of specialized metabolism.</title>
        <authorList>
            <person name="Sun S."/>
            <person name="Shen X."/>
            <person name="Li Y."/>
            <person name="Li Y."/>
            <person name="Wang S."/>
            <person name="Li R."/>
            <person name="Zhang H."/>
            <person name="Shen G."/>
            <person name="Guo B."/>
            <person name="Wei J."/>
            <person name="Xu J."/>
            <person name="St-Pierre B."/>
            <person name="Chen S."/>
            <person name="Sun C."/>
        </authorList>
    </citation>
    <scope>NUCLEOTIDE SEQUENCE [LARGE SCALE GENOMIC DNA]</scope>
</reference>
<proteinExistence type="predicted"/>
<comment type="caution">
    <text evidence="1">The sequence shown here is derived from an EMBL/GenBank/DDBJ whole genome shotgun (WGS) entry which is preliminary data.</text>
</comment>
<evidence type="ECO:0000313" key="2">
    <source>
        <dbReference type="Proteomes" id="UP001060085"/>
    </source>
</evidence>
<keyword evidence="2" id="KW-1185">Reference proteome</keyword>
<gene>
    <name evidence="1" type="ORF">M9H77_21986</name>
</gene>
<sequence>MYNKSYTKYNGDAYQDEWPQVYEDQFFDIVFDLALEDEFQPYYIQEWVFDKLVPMDSILWHFLSFILLANPFTLRYGKEWEKHFNKNETHLEVPSLGRAFEERWETRFEKKGSPYGLVLTFIMDALGIDHNEKEVDEPATHFGKKNLSGIK</sequence>
<evidence type="ECO:0000313" key="1">
    <source>
        <dbReference type="EMBL" id="KAI5662663.1"/>
    </source>
</evidence>